<dbReference type="InterPro" id="IPR011041">
    <property type="entry name" value="Quinoprot_gluc/sorb_DH_b-prop"/>
</dbReference>
<dbReference type="InterPro" id="IPR012938">
    <property type="entry name" value="Glc/Sorbosone_DH"/>
</dbReference>
<evidence type="ECO:0000313" key="4">
    <source>
        <dbReference type="Proteomes" id="UP001497512"/>
    </source>
</evidence>
<keyword evidence="1" id="KW-1133">Transmembrane helix</keyword>
<protein>
    <recommendedName>
        <fullName evidence="2">Glucose/Sorbosone dehydrogenase domain-containing protein</fullName>
    </recommendedName>
</protein>
<proteinExistence type="predicted"/>
<dbReference type="SUPFAM" id="SSF50952">
    <property type="entry name" value="Soluble quinoprotein glucose dehydrogenase"/>
    <property type="match status" value="1"/>
</dbReference>
<dbReference type="Proteomes" id="UP001497512">
    <property type="component" value="Chromosome 10"/>
</dbReference>
<dbReference type="PANTHER" id="PTHR19328">
    <property type="entry name" value="HEDGEHOG-INTERACTING PROTEIN"/>
    <property type="match status" value="1"/>
</dbReference>
<dbReference type="Gene3D" id="2.120.10.30">
    <property type="entry name" value="TolB, C-terminal domain"/>
    <property type="match status" value="1"/>
</dbReference>
<evidence type="ECO:0000259" key="2">
    <source>
        <dbReference type="Pfam" id="PF07995"/>
    </source>
</evidence>
<evidence type="ECO:0000256" key="1">
    <source>
        <dbReference type="SAM" id="Phobius"/>
    </source>
</evidence>
<dbReference type="Pfam" id="PF07995">
    <property type="entry name" value="GSDH"/>
    <property type="match status" value="1"/>
</dbReference>
<keyword evidence="1" id="KW-0812">Transmembrane</keyword>
<dbReference type="PANTHER" id="PTHR19328:SF13">
    <property type="entry name" value="HIPL1 PROTEIN"/>
    <property type="match status" value="1"/>
</dbReference>
<name>A0ABP0TE67_9BRYO</name>
<keyword evidence="4" id="KW-1185">Reference proteome</keyword>
<feature type="domain" description="Glucose/Sorbosone dehydrogenase" evidence="2">
    <location>
        <begin position="274"/>
        <end position="549"/>
    </location>
</feature>
<keyword evidence="1" id="KW-0472">Membrane</keyword>
<accession>A0ABP0TE67</accession>
<sequence>MERLEAMLFALAMVRDGGIGSLACCATAFPLCIDLEAPVPSNASLSFCSAPEYEAKGCCSVQDDHKIAAQFQAYNISDTTCAAVVKQVLCSQCDAYSADLFGVEVFQTRTVPFLCSSGGSTPYCQQVWNACSNVSIPNSLFQPSLLEGATPAPAPAPTSNGNNSTLDSFWASSADFCSGLGPPAQVGNFCFSGGPFVLPAAEPSYTPPQGICLEKVVNTSSTQFLNLVPHPDGSNRVFLSTQGGLVYLANVSAPGSNEAFSLNPAAPFLNLSERTTATGELGLMGLAMHPDFVHNGRFFVSYDCDTYAVPDCAAKCACDRSTSLCSTSAIGSSVCRYTAVVAEYTANASGISPSMAVSANPVEVRRIFSLGLPYSNHHAGGLAFGPIDKYLYYPLGDGGGEGDIWNFAQNLNVLVGKFMRLDVDNIPSSQEISALGLFGNYSVPATNPFVSIKNARPEIWAYGLRNPWRFSFDSQHPTYLYAGDVGESLYEEVDLISKGGNYGWRVYEGFHPFAVVATPGGNTSASSINPIWPIIEYNHSINPHGYAAIIGGYVSHSSQDPCVYGKYLYGDYFGLMWAAAERPAFSGVYTVTDLPYRCSPSSPLNCTQAATGNPNLGLTVSFGEDNNNDFYVLGGDGIYRLVSPSLCNIECISFSFTPAPSPSPSKTQLSDAASNYTLFLVTALCLALASYALIWLR</sequence>
<dbReference type="EMBL" id="OZ019902">
    <property type="protein sequence ID" value="CAK9194338.1"/>
    <property type="molecule type" value="Genomic_DNA"/>
</dbReference>
<reference evidence="3" key="1">
    <citation type="submission" date="2024-02" db="EMBL/GenBank/DDBJ databases">
        <authorList>
            <consortium name="ELIXIR-Norway"/>
            <consortium name="Elixir Norway"/>
        </authorList>
    </citation>
    <scope>NUCLEOTIDE SEQUENCE</scope>
</reference>
<dbReference type="InterPro" id="IPR011042">
    <property type="entry name" value="6-blade_b-propeller_TolB-like"/>
</dbReference>
<organism evidence="3 4">
    <name type="scientific">Sphagnum troendelagicum</name>
    <dbReference type="NCBI Taxonomy" id="128251"/>
    <lineage>
        <taxon>Eukaryota</taxon>
        <taxon>Viridiplantae</taxon>
        <taxon>Streptophyta</taxon>
        <taxon>Embryophyta</taxon>
        <taxon>Bryophyta</taxon>
        <taxon>Sphagnophytina</taxon>
        <taxon>Sphagnopsida</taxon>
        <taxon>Sphagnales</taxon>
        <taxon>Sphagnaceae</taxon>
        <taxon>Sphagnum</taxon>
    </lineage>
</organism>
<gene>
    <name evidence="3" type="ORF">CSSPTR1EN2_LOCUS2476</name>
</gene>
<evidence type="ECO:0000313" key="3">
    <source>
        <dbReference type="EMBL" id="CAK9194338.1"/>
    </source>
</evidence>
<feature type="transmembrane region" description="Helical" evidence="1">
    <location>
        <begin position="676"/>
        <end position="696"/>
    </location>
</feature>